<dbReference type="RefSeq" id="WP_166348506.1">
    <property type="nucleotide sequence ID" value="NZ_CP088280.1"/>
</dbReference>
<dbReference type="Proteomes" id="UP000564836">
    <property type="component" value="Chromosome"/>
</dbReference>
<accession>A0A7Z0QAV5</accession>
<protein>
    <submittedName>
        <fullName evidence="3">Uncharacterized protein</fullName>
    </submittedName>
</protein>
<keyword evidence="2" id="KW-0812">Transmembrane</keyword>
<evidence type="ECO:0000256" key="1">
    <source>
        <dbReference type="SAM" id="MobiDB-lite"/>
    </source>
</evidence>
<keyword evidence="2" id="KW-0472">Membrane</keyword>
<evidence type="ECO:0000313" key="5">
    <source>
        <dbReference type="Proteomes" id="UP000564836"/>
    </source>
</evidence>
<sequence length="223" mass="25075">MSSSGRKQARLRARQEKRRAANAAKRPAEDNRRVANNESAAGKAFFQSKIKIVATIFGVIPAVIAVWGTFAKTSPTVTLQGWQSSSSVLQFKIDNPSFIFDMRDVTLACHLLKADVNGATKDSPVQFTLPTQHGEGRRLSERRNFAIYYGHPISFDCGAESVTRMEQAGQPYYPSRIEVEILIQFKTLWFWRKLATAGPFVAVRVGDKYQWTEGETVKVEPFR</sequence>
<evidence type="ECO:0000313" key="4">
    <source>
        <dbReference type="EMBL" id="UGX92939.1"/>
    </source>
</evidence>
<feature type="compositionally biased region" description="Basic residues" evidence="1">
    <location>
        <begin position="7"/>
        <end position="17"/>
    </location>
</feature>
<keyword evidence="2" id="KW-1133">Transmembrane helix</keyword>
<reference evidence="3" key="2">
    <citation type="submission" date="2020-06" db="EMBL/GenBank/DDBJ databases">
        <title>Whole Genome Sequence of Bradyrhizobium sp. Strain 323S2.</title>
        <authorList>
            <person name="Bromfield E.S.P."/>
        </authorList>
    </citation>
    <scope>NUCLEOTIDE SEQUENCE [LARGE SCALE GENOMIC DNA]</scope>
    <source>
        <strain evidence="3">323S2</strain>
    </source>
</reference>
<name>A0A7Z0QAV5_9BRAD</name>
<feature type="region of interest" description="Disordered" evidence="1">
    <location>
        <begin position="1"/>
        <end position="35"/>
    </location>
</feature>
<proteinExistence type="predicted"/>
<reference evidence="4 5" key="3">
    <citation type="journal article" date="2022" name="Int. J. Syst. Evol. Microbiol.">
        <title>Strains of Bradyrhizobium barranii sp. nov. associated with legumes native to Canada are symbionts of soybeans and belong to different subspecies (subsp. barranii subsp. nov. and subsp. apii subsp. nov.) and symbiovars (sv. glycinearum and sv. septentrionale).</title>
        <authorList>
            <person name="Bromfield E.S.P."/>
            <person name="Cloutier S."/>
            <person name="Wasai-Hara S."/>
            <person name="Minamisawa K."/>
        </authorList>
    </citation>
    <scope>NUCLEOTIDE SEQUENCE [LARGE SCALE GENOMIC DNA]</scope>
    <source>
        <strain evidence="4 5">323S2</strain>
    </source>
</reference>
<dbReference type="AlphaFoldDB" id="A0A7Z0QAV5"/>
<organism evidence="3">
    <name type="scientific">Bradyrhizobium barranii subsp. barranii</name>
    <dbReference type="NCBI Taxonomy" id="2823807"/>
    <lineage>
        <taxon>Bacteria</taxon>
        <taxon>Pseudomonadati</taxon>
        <taxon>Pseudomonadota</taxon>
        <taxon>Alphaproteobacteria</taxon>
        <taxon>Hyphomicrobiales</taxon>
        <taxon>Nitrobacteraceae</taxon>
        <taxon>Bradyrhizobium</taxon>
        <taxon>Bradyrhizobium barranii</taxon>
    </lineage>
</organism>
<evidence type="ECO:0000256" key="2">
    <source>
        <dbReference type="SAM" id="Phobius"/>
    </source>
</evidence>
<dbReference type="EMBL" id="CP088280">
    <property type="protein sequence ID" value="UGX92939.1"/>
    <property type="molecule type" value="Genomic_DNA"/>
</dbReference>
<dbReference type="EMBL" id="JACBFH010000001">
    <property type="protein sequence ID" value="NYY91058.1"/>
    <property type="molecule type" value="Genomic_DNA"/>
</dbReference>
<reference evidence="4 5" key="1">
    <citation type="journal article" date="2017" name="Syst. Appl. Microbiol.">
        <title>Soybeans inoculated with root zone soils of Canadian native legumes harbour diverse and novel Bradyrhizobium spp. that possess agricultural potential.</title>
        <authorList>
            <person name="Bromfield E.S.P."/>
            <person name="Cloutier S."/>
            <person name="Tambong J.T."/>
            <person name="Tran Thi T.V."/>
        </authorList>
    </citation>
    <scope>NUCLEOTIDE SEQUENCE [LARGE SCALE GENOMIC DNA]</scope>
    <source>
        <strain evidence="4 5">323S2</strain>
    </source>
</reference>
<gene>
    <name evidence="4" type="ORF">G6321_00046175</name>
    <name evidence="3" type="ORF">G6321_22215</name>
</gene>
<feature type="transmembrane region" description="Helical" evidence="2">
    <location>
        <begin position="52"/>
        <end position="70"/>
    </location>
</feature>
<feature type="compositionally biased region" description="Basic and acidic residues" evidence="1">
    <location>
        <begin position="26"/>
        <end position="35"/>
    </location>
</feature>
<evidence type="ECO:0000313" key="3">
    <source>
        <dbReference type="EMBL" id="NYY91058.1"/>
    </source>
</evidence>